<gene>
    <name evidence="1" type="ORF">AVEN_147841_1</name>
</gene>
<organism evidence="1 2">
    <name type="scientific">Araneus ventricosus</name>
    <name type="common">Orbweaver spider</name>
    <name type="synonym">Epeira ventricosa</name>
    <dbReference type="NCBI Taxonomy" id="182803"/>
    <lineage>
        <taxon>Eukaryota</taxon>
        <taxon>Metazoa</taxon>
        <taxon>Ecdysozoa</taxon>
        <taxon>Arthropoda</taxon>
        <taxon>Chelicerata</taxon>
        <taxon>Arachnida</taxon>
        <taxon>Araneae</taxon>
        <taxon>Araneomorphae</taxon>
        <taxon>Entelegynae</taxon>
        <taxon>Araneoidea</taxon>
        <taxon>Araneidae</taxon>
        <taxon>Araneus</taxon>
    </lineage>
</organism>
<comment type="caution">
    <text evidence="1">The sequence shown here is derived from an EMBL/GenBank/DDBJ whole genome shotgun (WGS) entry which is preliminary data.</text>
</comment>
<keyword evidence="2" id="KW-1185">Reference proteome</keyword>
<accession>A0A4Y2CR04</accession>
<sequence>MNKVLYWLGYSKVRLCLSSADSVSDKEASDMGCAHQHMKLSAQQTSGTIHDSIAHFSTITLKTLRLSRLSWVLNEQQTFPIKKKIENGYLR</sequence>
<protein>
    <submittedName>
        <fullName evidence="1">Uncharacterized protein</fullName>
    </submittedName>
</protein>
<evidence type="ECO:0000313" key="1">
    <source>
        <dbReference type="EMBL" id="GBM06901.1"/>
    </source>
</evidence>
<dbReference type="AlphaFoldDB" id="A0A4Y2CR04"/>
<reference evidence="1 2" key="1">
    <citation type="journal article" date="2019" name="Sci. Rep.">
        <title>Orb-weaving spider Araneus ventricosus genome elucidates the spidroin gene catalogue.</title>
        <authorList>
            <person name="Kono N."/>
            <person name="Nakamura H."/>
            <person name="Ohtoshi R."/>
            <person name="Moran D.A.P."/>
            <person name="Shinohara A."/>
            <person name="Yoshida Y."/>
            <person name="Fujiwara M."/>
            <person name="Mori M."/>
            <person name="Tomita M."/>
            <person name="Arakawa K."/>
        </authorList>
    </citation>
    <scope>NUCLEOTIDE SEQUENCE [LARGE SCALE GENOMIC DNA]</scope>
</reference>
<name>A0A4Y2CR04_ARAVE</name>
<evidence type="ECO:0000313" key="2">
    <source>
        <dbReference type="Proteomes" id="UP000499080"/>
    </source>
</evidence>
<dbReference type="Proteomes" id="UP000499080">
    <property type="component" value="Unassembled WGS sequence"/>
</dbReference>
<dbReference type="EMBL" id="BGPR01000235">
    <property type="protein sequence ID" value="GBM06901.1"/>
    <property type="molecule type" value="Genomic_DNA"/>
</dbReference>
<proteinExistence type="predicted"/>